<dbReference type="InterPro" id="IPR000515">
    <property type="entry name" value="MetI-like"/>
</dbReference>
<protein>
    <submittedName>
        <fullName evidence="10">ABC transporter permease subunit</fullName>
    </submittedName>
</protein>
<evidence type="ECO:0000256" key="3">
    <source>
        <dbReference type="ARBA" id="ARBA00022448"/>
    </source>
</evidence>
<name>A0A940SVP0_9ENTE</name>
<dbReference type="RefSeq" id="WP_209525588.1">
    <property type="nucleotide sequence ID" value="NZ_JAEEGA010000003.1"/>
</dbReference>
<evidence type="ECO:0000313" key="10">
    <source>
        <dbReference type="EMBL" id="MBP1040528.1"/>
    </source>
</evidence>
<dbReference type="CDD" id="cd06261">
    <property type="entry name" value="TM_PBP2"/>
    <property type="match status" value="1"/>
</dbReference>
<feature type="transmembrane region" description="Helical" evidence="8">
    <location>
        <begin position="182"/>
        <end position="204"/>
    </location>
</feature>
<dbReference type="PANTHER" id="PTHR42929">
    <property type="entry name" value="INNER MEMBRANE ABC TRANSPORTER PERMEASE PROTEIN YDCU-RELATED-RELATED"/>
    <property type="match status" value="1"/>
</dbReference>
<feature type="transmembrane region" description="Helical" evidence="8">
    <location>
        <begin position="242"/>
        <end position="260"/>
    </location>
</feature>
<organism evidence="10 11">
    <name type="scientific">Vagococcus allomyrinae</name>
    <dbReference type="NCBI Taxonomy" id="2794353"/>
    <lineage>
        <taxon>Bacteria</taxon>
        <taxon>Bacillati</taxon>
        <taxon>Bacillota</taxon>
        <taxon>Bacilli</taxon>
        <taxon>Lactobacillales</taxon>
        <taxon>Enterococcaceae</taxon>
        <taxon>Vagococcus</taxon>
    </lineage>
</organism>
<feature type="transmembrane region" description="Helical" evidence="8">
    <location>
        <begin position="63"/>
        <end position="84"/>
    </location>
</feature>
<evidence type="ECO:0000256" key="8">
    <source>
        <dbReference type="SAM" id="Phobius"/>
    </source>
</evidence>
<comment type="subcellular location">
    <subcellularLocation>
        <location evidence="1">Cell membrane</location>
        <topology evidence="1">Multi-pass membrane protein</topology>
    </subcellularLocation>
</comment>
<evidence type="ECO:0000313" key="11">
    <source>
        <dbReference type="Proteomes" id="UP000674938"/>
    </source>
</evidence>
<dbReference type="PANTHER" id="PTHR42929:SF1">
    <property type="entry name" value="INNER MEMBRANE ABC TRANSPORTER PERMEASE PROTEIN YDCU-RELATED"/>
    <property type="match status" value="1"/>
</dbReference>
<dbReference type="GO" id="GO:0005886">
    <property type="term" value="C:plasma membrane"/>
    <property type="evidence" value="ECO:0007669"/>
    <property type="project" value="UniProtKB-SubCell"/>
</dbReference>
<dbReference type="SUPFAM" id="SSF161098">
    <property type="entry name" value="MetI-like"/>
    <property type="match status" value="1"/>
</dbReference>
<keyword evidence="3" id="KW-0813">Transport</keyword>
<keyword evidence="7 8" id="KW-0472">Membrane</keyword>
<evidence type="ECO:0000256" key="6">
    <source>
        <dbReference type="ARBA" id="ARBA00022989"/>
    </source>
</evidence>
<sequence length="273" mass="29872">MKRKSGYLLIPLGLVVGLFLVIPLLYMLIASFQLDGSGQWSLANYSQSLTNPYYYQSFVNSGMIAFFSSMFGLVGALIFCQALLALPKKAQERFTLFSNLAANFAGVPLAFGFIIMLGNAGVLKLLFPIFANFDLYSWQGLVVTYVYFQIPLATLLLYPVIKKVKVEWQESAALFGASPFYYWRRVVLPFMAPSLTGTFVILFANGMGTYETAYALVGSNINLVTTRISALVAGDVYAKPNVGSALAVLFALSMIVVISLSQKIMGRVSQEGA</sequence>
<keyword evidence="5 8" id="KW-0812">Transmembrane</keyword>
<dbReference type="EMBL" id="JAEEGA010000003">
    <property type="protein sequence ID" value="MBP1040528.1"/>
    <property type="molecule type" value="Genomic_DNA"/>
</dbReference>
<keyword evidence="4" id="KW-1003">Cell membrane</keyword>
<dbReference type="AlphaFoldDB" id="A0A940SVP0"/>
<feature type="transmembrane region" description="Helical" evidence="8">
    <location>
        <begin position="96"/>
        <end position="118"/>
    </location>
</feature>
<proteinExistence type="inferred from homology"/>
<accession>A0A940SVP0</accession>
<keyword evidence="11" id="KW-1185">Reference proteome</keyword>
<dbReference type="Gene3D" id="1.10.3720.10">
    <property type="entry name" value="MetI-like"/>
    <property type="match status" value="1"/>
</dbReference>
<comment type="caution">
    <text evidence="10">The sequence shown here is derived from an EMBL/GenBank/DDBJ whole genome shotgun (WGS) entry which is preliminary data.</text>
</comment>
<comment type="similarity">
    <text evidence="2">Belongs to the binding-protein-dependent transport system permease family. CysTW subfamily.</text>
</comment>
<evidence type="ECO:0000256" key="4">
    <source>
        <dbReference type="ARBA" id="ARBA00022475"/>
    </source>
</evidence>
<feature type="transmembrane region" description="Helical" evidence="8">
    <location>
        <begin position="7"/>
        <end position="29"/>
    </location>
</feature>
<keyword evidence="6 8" id="KW-1133">Transmembrane helix</keyword>
<feature type="transmembrane region" description="Helical" evidence="8">
    <location>
        <begin position="138"/>
        <end position="161"/>
    </location>
</feature>
<feature type="domain" description="ABC transmembrane type-1" evidence="9">
    <location>
        <begin position="54"/>
        <end position="261"/>
    </location>
</feature>
<gene>
    <name evidence="10" type="ORF">I6N95_05895</name>
</gene>
<evidence type="ECO:0000256" key="1">
    <source>
        <dbReference type="ARBA" id="ARBA00004651"/>
    </source>
</evidence>
<evidence type="ECO:0000256" key="7">
    <source>
        <dbReference type="ARBA" id="ARBA00023136"/>
    </source>
</evidence>
<reference evidence="10" key="1">
    <citation type="submission" date="2020-12" db="EMBL/GenBank/DDBJ databases">
        <title>Vagococcus allomyrinae sp. nov. and Enterococcus lavae sp. nov., isolated from the larvae of Allomyrina dichotoma.</title>
        <authorList>
            <person name="Lee S.D."/>
        </authorList>
    </citation>
    <scope>NUCLEOTIDE SEQUENCE</scope>
    <source>
        <strain evidence="10">BWB3-3</strain>
    </source>
</reference>
<dbReference type="Proteomes" id="UP000674938">
    <property type="component" value="Unassembled WGS sequence"/>
</dbReference>
<dbReference type="GO" id="GO:0055085">
    <property type="term" value="P:transmembrane transport"/>
    <property type="evidence" value="ECO:0007669"/>
    <property type="project" value="InterPro"/>
</dbReference>
<evidence type="ECO:0000259" key="9">
    <source>
        <dbReference type="PROSITE" id="PS50928"/>
    </source>
</evidence>
<evidence type="ECO:0000256" key="2">
    <source>
        <dbReference type="ARBA" id="ARBA00007069"/>
    </source>
</evidence>
<dbReference type="InterPro" id="IPR035906">
    <property type="entry name" value="MetI-like_sf"/>
</dbReference>
<evidence type="ECO:0000256" key="5">
    <source>
        <dbReference type="ARBA" id="ARBA00022692"/>
    </source>
</evidence>
<dbReference type="PROSITE" id="PS50928">
    <property type="entry name" value="ABC_TM1"/>
    <property type="match status" value="1"/>
</dbReference>